<organism evidence="2 3">
    <name type="scientific">Marinobacter gudaonensis</name>
    <dbReference type="NCBI Taxonomy" id="375760"/>
    <lineage>
        <taxon>Bacteria</taxon>
        <taxon>Pseudomonadati</taxon>
        <taxon>Pseudomonadota</taxon>
        <taxon>Gammaproteobacteria</taxon>
        <taxon>Pseudomonadales</taxon>
        <taxon>Marinobacteraceae</taxon>
        <taxon>Marinobacter</taxon>
    </lineage>
</organism>
<sequence length="180" mass="19932">MKRLFYLVDSIDSLEDISNDLHQRGITDWRFHIVSKDEAGLYTHRLHSASVLDRTDLPRFVERGMIIGALFALFFVAPLAVWGDLGWPTAAFVAIGAFAIIAGGWLGGFGGISTVNYRIRKFHGEIEAGRHLVMVDVPKSDMEEMKELMARNHPEAKLQGAGSSFNNPFAAGDGRVHVVH</sequence>
<keyword evidence="1" id="KW-0472">Membrane</keyword>
<keyword evidence="1" id="KW-0812">Transmembrane</keyword>
<keyword evidence="3" id="KW-1185">Reference proteome</keyword>
<evidence type="ECO:0000256" key="1">
    <source>
        <dbReference type="SAM" id="Phobius"/>
    </source>
</evidence>
<dbReference type="STRING" id="375760.SAMN04488073_1145"/>
<dbReference type="EMBL" id="FOYV01000001">
    <property type="protein sequence ID" value="SFR43339.1"/>
    <property type="molecule type" value="Genomic_DNA"/>
</dbReference>
<gene>
    <name evidence="2" type="ORF">SAMN04488073_1145</name>
</gene>
<evidence type="ECO:0000313" key="3">
    <source>
        <dbReference type="Proteomes" id="UP000199290"/>
    </source>
</evidence>
<accession>A0A1I6GMH8</accession>
<dbReference type="AlphaFoldDB" id="A0A1I6GMH8"/>
<feature type="transmembrane region" description="Helical" evidence="1">
    <location>
        <begin position="89"/>
        <end position="112"/>
    </location>
</feature>
<dbReference type="OrthoDB" id="5905880at2"/>
<evidence type="ECO:0000313" key="2">
    <source>
        <dbReference type="EMBL" id="SFR43339.1"/>
    </source>
</evidence>
<keyword evidence="1" id="KW-1133">Transmembrane helix</keyword>
<feature type="transmembrane region" description="Helical" evidence="1">
    <location>
        <begin position="64"/>
        <end position="83"/>
    </location>
</feature>
<dbReference type="RefSeq" id="WP_091987048.1">
    <property type="nucleotide sequence ID" value="NZ_FOYV01000001.1"/>
</dbReference>
<protein>
    <recommendedName>
        <fullName evidence="4">NAD/FAD-utilizing enzyme apparently involved in cell division</fullName>
    </recommendedName>
</protein>
<dbReference type="Proteomes" id="UP000199290">
    <property type="component" value="Unassembled WGS sequence"/>
</dbReference>
<proteinExistence type="predicted"/>
<reference evidence="3" key="1">
    <citation type="submission" date="2016-10" db="EMBL/GenBank/DDBJ databases">
        <authorList>
            <person name="Varghese N."/>
            <person name="Submissions S."/>
        </authorList>
    </citation>
    <scope>NUCLEOTIDE SEQUENCE [LARGE SCALE GENOMIC DNA]</scope>
    <source>
        <strain evidence="3">CGMCC 1.6294</strain>
    </source>
</reference>
<evidence type="ECO:0008006" key="4">
    <source>
        <dbReference type="Google" id="ProtNLM"/>
    </source>
</evidence>
<name>A0A1I6GMH8_9GAMM</name>